<name>A0A2T8HNR5_9SPHI</name>
<keyword evidence="1" id="KW-0732">Signal</keyword>
<proteinExistence type="predicted"/>
<dbReference type="Pfam" id="PF12866">
    <property type="entry name" value="DUF3823"/>
    <property type="match status" value="1"/>
</dbReference>
<evidence type="ECO:0000313" key="5">
    <source>
        <dbReference type="Proteomes" id="UP000245627"/>
    </source>
</evidence>
<dbReference type="Pfam" id="PF18003">
    <property type="entry name" value="DUF3823_C"/>
    <property type="match status" value="1"/>
</dbReference>
<feature type="signal peptide" evidence="1">
    <location>
        <begin position="1"/>
        <end position="20"/>
    </location>
</feature>
<evidence type="ECO:0000313" key="4">
    <source>
        <dbReference type="EMBL" id="PVH27078.1"/>
    </source>
</evidence>
<dbReference type="RefSeq" id="WP_116774933.1">
    <property type="nucleotide sequence ID" value="NZ_QDKG01000001.1"/>
</dbReference>
<dbReference type="OrthoDB" id="1433240at2"/>
<gene>
    <name evidence="4" type="ORF">DC487_05630</name>
</gene>
<evidence type="ECO:0000259" key="2">
    <source>
        <dbReference type="Pfam" id="PF12866"/>
    </source>
</evidence>
<keyword evidence="5" id="KW-1185">Reference proteome</keyword>
<feature type="domain" description="DUF3823" evidence="3">
    <location>
        <begin position="121"/>
        <end position="222"/>
    </location>
</feature>
<accession>A0A2T8HNR5</accession>
<feature type="chain" id="PRO_5015625515" description="DUF3823 domain-containing protein" evidence="1">
    <location>
        <begin position="21"/>
        <end position="226"/>
    </location>
</feature>
<evidence type="ECO:0008006" key="6">
    <source>
        <dbReference type="Google" id="ProtNLM"/>
    </source>
</evidence>
<dbReference type="Gene3D" id="2.60.40.2060">
    <property type="match status" value="1"/>
</dbReference>
<evidence type="ECO:0000256" key="1">
    <source>
        <dbReference type="SAM" id="SignalP"/>
    </source>
</evidence>
<evidence type="ECO:0000259" key="3">
    <source>
        <dbReference type="Pfam" id="PF18003"/>
    </source>
</evidence>
<dbReference type="InterPro" id="IPR041186">
    <property type="entry name" value="DUF3823_C"/>
</dbReference>
<dbReference type="AlphaFoldDB" id="A0A2T8HNR5"/>
<comment type="caution">
    <text evidence="4">The sequence shown here is derived from an EMBL/GenBank/DDBJ whole genome shotgun (WGS) entry which is preliminary data.</text>
</comment>
<dbReference type="PROSITE" id="PS51257">
    <property type="entry name" value="PROKAR_LIPOPROTEIN"/>
    <property type="match status" value="1"/>
</dbReference>
<dbReference type="InterPro" id="IPR024278">
    <property type="entry name" value="DUF3823_N"/>
</dbReference>
<dbReference type="Proteomes" id="UP000245627">
    <property type="component" value="Unassembled WGS sequence"/>
</dbReference>
<dbReference type="Gene3D" id="2.60.40.1120">
    <property type="entry name" value="Carboxypeptidase-like, regulatory domain"/>
    <property type="match status" value="1"/>
</dbReference>
<sequence length="226" mass="24862">MKYSSIYLSILTLASLLSMGCEYDNFEAPKSTLSGSIVYEGNPVSVRTGGTRLQLWEDGHALRTPMDVFIDHEGHFSASLFDGTYKLVTNGDAPWSPRNLDTVEVTVRGNTVVDIPVTPYFVLENESFTAAGTTLNAQFAIRRVVPNANVSRVALYVGHSILTDQGRFEHRVEMDAANIQLGQPLSMSTTLPASLANLDYVFVRVGVLSNLSGEYYYSDVQRVNLP</sequence>
<organism evidence="4 5">
    <name type="scientific">Sphingobacterium corticibacter</name>
    <dbReference type="NCBI Taxonomy" id="2171749"/>
    <lineage>
        <taxon>Bacteria</taxon>
        <taxon>Pseudomonadati</taxon>
        <taxon>Bacteroidota</taxon>
        <taxon>Sphingobacteriia</taxon>
        <taxon>Sphingobacteriales</taxon>
        <taxon>Sphingobacteriaceae</taxon>
        <taxon>Sphingobacterium</taxon>
    </lineage>
</organism>
<feature type="domain" description="DUF3823" evidence="2">
    <location>
        <begin position="31"/>
        <end position="118"/>
    </location>
</feature>
<protein>
    <recommendedName>
        <fullName evidence="6">DUF3823 domain-containing protein</fullName>
    </recommendedName>
</protein>
<reference evidence="4 5" key="1">
    <citation type="submission" date="2018-04" db="EMBL/GenBank/DDBJ databases">
        <title>Sphingobacterium cortibacter sp. nov.</title>
        <authorList>
            <person name="Li Y."/>
        </authorList>
    </citation>
    <scope>NUCLEOTIDE SEQUENCE [LARGE SCALE GENOMIC DNA]</scope>
    <source>
        <strain evidence="4 5">2c-3</strain>
    </source>
</reference>
<dbReference type="EMBL" id="QDKG01000001">
    <property type="protein sequence ID" value="PVH27078.1"/>
    <property type="molecule type" value="Genomic_DNA"/>
</dbReference>